<dbReference type="Gene3D" id="3.30.160.60">
    <property type="entry name" value="Classic Zinc Finger"/>
    <property type="match status" value="1"/>
</dbReference>
<dbReference type="InterPro" id="IPR001841">
    <property type="entry name" value="Znf_RING"/>
</dbReference>
<dbReference type="PROSITE" id="PS00518">
    <property type="entry name" value="ZF_RING_1"/>
    <property type="match status" value="1"/>
</dbReference>
<dbReference type="SUPFAM" id="SSF57845">
    <property type="entry name" value="B-box zinc-binding domain"/>
    <property type="match status" value="1"/>
</dbReference>
<dbReference type="PRINTS" id="PR01407">
    <property type="entry name" value="BUTYPHLNCDUF"/>
</dbReference>
<reference evidence="11" key="1">
    <citation type="submission" date="2025-08" db="UniProtKB">
        <authorList>
            <consortium name="Ensembl"/>
        </authorList>
    </citation>
    <scope>IDENTIFICATION</scope>
</reference>
<dbReference type="InterPro" id="IPR058030">
    <property type="entry name" value="TRIM8/14/16/25/29/45/65_CC"/>
</dbReference>
<evidence type="ECO:0000256" key="5">
    <source>
        <dbReference type="ARBA" id="ARBA00022859"/>
    </source>
</evidence>
<dbReference type="Pfam" id="PF25600">
    <property type="entry name" value="TRIM_CC"/>
    <property type="match status" value="1"/>
</dbReference>
<dbReference type="Proteomes" id="UP000264800">
    <property type="component" value="Unplaced"/>
</dbReference>
<evidence type="ECO:0000256" key="1">
    <source>
        <dbReference type="ARBA" id="ARBA00022588"/>
    </source>
</evidence>
<dbReference type="SMART" id="SM00589">
    <property type="entry name" value="PRY"/>
    <property type="match status" value="1"/>
</dbReference>
<evidence type="ECO:0000259" key="10">
    <source>
        <dbReference type="PROSITE" id="PS50188"/>
    </source>
</evidence>
<reference evidence="11" key="2">
    <citation type="submission" date="2025-09" db="UniProtKB">
        <authorList>
            <consortium name="Ensembl"/>
        </authorList>
    </citation>
    <scope>IDENTIFICATION</scope>
</reference>
<keyword evidence="12" id="KW-1185">Reference proteome</keyword>
<dbReference type="Pfam" id="PF00643">
    <property type="entry name" value="zf-B_box"/>
    <property type="match status" value="1"/>
</dbReference>
<evidence type="ECO:0000256" key="2">
    <source>
        <dbReference type="ARBA" id="ARBA00022723"/>
    </source>
</evidence>
<dbReference type="PANTHER" id="PTHR25465">
    <property type="entry name" value="B-BOX DOMAIN CONTAINING"/>
    <property type="match status" value="1"/>
</dbReference>
<dbReference type="GeneTree" id="ENSGT01150000286931"/>
<dbReference type="Pfam" id="PF00622">
    <property type="entry name" value="SPRY"/>
    <property type="match status" value="1"/>
</dbReference>
<dbReference type="GeneID" id="108237468"/>
<dbReference type="Pfam" id="PF15227">
    <property type="entry name" value="zf-C3HC4_4"/>
    <property type="match status" value="1"/>
</dbReference>
<organism evidence="11 12">
    <name type="scientific">Kryptolebias marmoratus</name>
    <name type="common">Mangrove killifish</name>
    <name type="synonym">Rivulus marmoratus</name>
    <dbReference type="NCBI Taxonomy" id="37003"/>
    <lineage>
        <taxon>Eukaryota</taxon>
        <taxon>Metazoa</taxon>
        <taxon>Chordata</taxon>
        <taxon>Craniata</taxon>
        <taxon>Vertebrata</taxon>
        <taxon>Euteleostomi</taxon>
        <taxon>Actinopterygii</taxon>
        <taxon>Neopterygii</taxon>
        <taxon>Teleostei</taxon>
        <taxon>Neoteleostei</taxon>
        <taxon>Acanthomorphata</taxon>
        <taxon>Ovalentaria</taxon>
        <taxon>Atherinomorphae</taxon>
        <taxon>Cyprinodontiformes</taxon>
        <taxon>Rivulidae</taxon>
        <taxon>Kryptolebias</taxon>
    </lineage>
</organism>
<dbReference type="PANTHER" id="PTHR25465:SF5">
    <property type="entry name" value="E3 UBIQUITIN_ISG15 LIGASE TRIM25-RELATED"/>
    <property type="match status" value="1"/>
</dbReference>
<feature type="coiled-coil region" evidence="7">
    <location>
        <begin position="248"/>
        <end position="300"/>
    </location>
</feature>
<evidence type="ECO:0000313" key="11">
    <source>
        <dbReference type="Ensembl" id="ENSKMAP00000000938.1"/>
    </source>
</evidence>
<feature type="domain" description="B30.2/SPRY" evidence="10">
    <location>
        <begin position="369"/>
        <end position="559"/>
    </location>
</feature>
<keyword evidence="4" id="KW-0862">Zinc</keyword>
<sequence>MAHSSELFDCSICLQLLVDPVTTACGHSYCMACINTFWNTKPNNAGKYSCPQCQTTFKPRPVLQKNTLLANLLEDHKKKTSQSAAADEEEDPASPGDVLCDVCTDKKRKAKMFCLTCLVSYCEAHLQPHLEVAALKKHHLIQASARIKEIICSRHDSRLEIYCRSDGQLLCSLCVVEHKGHDIVKASEEVHEKQKLLDRTRQEVADRVKVSQSKMDQLMDAAHAIRDAAWKECHDFEQQCSEHIALYVHSLEKKCFEMRRKVGELEKTGVDRTKSHFGSLEREVYQLRQMENKLRQLSQTDNPIQFLQDFQALGELPVFTNPQERLDALTEFVTAHKDKLKLICNKEKDESFSHFKDRTTLLIEKFTKKPDMEISSRKDILSRCEHTTLKLDPDTVNACLYVTQTKKEISWGITGQAHPDHPDRFTYYYQALCQTGLQGNHYWEVKWDGGIVEVAVSYKKIHRKGSGKDSCFGHNKLSWKLTCSPSGCTFWHNSLHRGQIPPARSRRLGVHLEYDKGKLSFYSVSSPDRLTLLHQIQTRFTEPVYPGFSVDLGATLEIY</sequence>
<dbReference type="Gene3D" id="4.10.830.40">
    <property type="match status" value="1"/>
</dbReference>
<dbReference type="Pfam" id="PF13765">
    <property type="entry name" value="PRY"/>
    <property type="match status" value="1"/>
</dbReference>
<dbReference type="PROSITE" id="PS50089">
    <property type="entry name" value="ZF_RING_2"/>
    <property type="match status" value="1"/>
</dbReference>
<proteinExistence type="predicted"/>
<keyword evidence="1" id="KW-0399">Innate immunity</keyword>
<dbReference type="SUPFAM" id="SSF57850">
    <property type="entry name" value="RING/U-box"/>
    <property type="match status" value="1"/>
</dbReference>
<dbReference type="SMART" id="SM00184">
    <property type="entry name" value="RING"/>
    <property type="match status" value="1"/>
</dbReference>
<evidence type="ECO:0000313" key="12">
    <source>
        <dbReference type="Proteomes" id="UP000264800"/>
    </source>
</evidence>
<evidence type="ECO:0000256" key="6">
    <source>
        <dbReference type="PROSITE-ProRule" id="PRU00024"/>
    </source>
</evidence>
<dbReference type="InterPro" id="IPR013083">
    <property type="entry name" value="Znf_RING/FYVE/PHD"/>
</dbReference>
<keyword evidence="2" id="KW-0479">Metal-binding</keyword>
<dbReference type="InterPro" id="IPR013320">
    <property type="entry name" value="ConA-like_dom_sf"/>
</dbReference>
<dbReference type="InterPro" id="IPR003877">
    <property type="entry name" value="SPRY_dom"/>
</dbReference>
<dbReference type="CDD" id="cd19769">
    <property type="entry name" value="Bbox2_TRIM16-like"/>
    <property type="match status" value="1"/>
</dbReference>
<dbReference type="SUPFAM" id="SSF49899">
    <property type="entry name" value="Concanavalin A-like lectins/glucanases"/>
    <property type="match status" value="1"/>
</dbReference>
<dbReference type="InterPro" id="IPR006574">
    <property type="entry name" value="PRY"/>
</dbReference>
<dbReference type="OrthoDB" id="6105938at2759"/>
<dbReference type="Gene3D" id="2.60.120.920">
    <property type="match status" value="1"/>
</dbReference>
<dbReference type="PROSITE" id="PS50119">
    <property type="entry name" value="ZF_BBOX"/>
    <property type="match status" value="1"/>
</dbReference>
<protein>
    <submittedName>
        <fullName evidence="11">E3 ubiquitin/ISG15 ligase TRIM25-like</fullName>
    </submittedName>
</protein>
<dbReference type="InterPro" id="IPR003879">
    <property type="entry name" value="Butyrophylin_SPRY"/>
</dbReference>
<evidence type="ECO:0000256" key="3">
    <source>
        <dbReference type="ARBA" id="ARBA00022771"/>
    </source>
</evidence>
<dbReference type="GO" id="GO:0008270">
    <property type="term" value="F:zinc ion binding"/>
    <property type="evidence" value="ECO:0007669"/>
    <property type="project" value="UniProtKB-KW"/>
</dbReference>
<dbReference type="AlphaFoldDB" id="A0A3Q2ZBS4"/>
<feature type="domain" description="RING-type" evidence="8">
    <location>
        <begin position="10"/>
        <end position="54"/>
    </location>
</feature>
<name>A0A3Q2ZBS4_KRYMA</name>
<dbReference type="RefSeq" id="XP_017274385.1">
    <property type="nucleotide sequence ID" value="XM_017418896.3"/>
</dbReference>
<evidence type="ECO:0000256" key="7">
    <source>
        <dbReference type="SAM" id="Coils"/>
    </source>
</evidence>
<keyword evidence="3 6" id="KW-0863">Zinc-finger</keyword>
<dbReference type="GO" id="GO:0045087">
    <property type="term" value="P:innate immune response"/>
    <property type="evidence" value="ECO:0007669"/>
    <property type="project" value="UniProtKB-KW"/>
</dbReference>
<dbReference type="OMA" id="WKLICSP"/>
<dbReference type="InterPro" id="IPR001870">
    <property type="entry name" value="B30.2/SPRY"/>
</dbReference>
<evidence type="ECO:0000259" key="8">
    <source>
        <dbReference type="PROSITE" id="PS50089"/>
    </source>
</evidence>
<dbReference type="PROSITE" id="PS50188">
    <property type="entry name" value="B302_SPRY"/>
    <property type="match status" value="1"/>
</dbReference>
<keyword evidence="7" id="KW-0175">Coiled coil</keyword>
<dbReference type="KEGG" id="kmr:108237468"/>
<dbReference type="Gene3D" id="3.30.40.10">
    <property type="entry name" value="Zinc/RING finger domain, C3HC4 (zinc finger)"/>
    <property type="match status" value="1"/>
</dbReference>
<feature type="domain" description="B box-type" evidence="9">
    <location>
        <begin position="147"/>
        <end position="186"/>
    </location>
</feature>
<dbReference type="Ensembl" id="ENSKMAT00000000969.1">
    <property type="protein sequence ID" value="ENSKMAP00000000938.1"/>
    <property type="gene ID" value="ENSKMAG00000000764.1"/>
</dbReference>
<dbReference type="InterPro" id="IPR043136">
    <property type="entry name" value="B30.2/SPRY_sf"/>
</dbReference>
<dbReference type="SMART" id="SM00336">
    <property type="entry name" value="BBOX"/>
    <property type="match status" value="2"/>
</dbReference>
<accession>A0A3Q2ZBS4</accession>
<dbReference type="InterPro" id="IPR000315">
    <property type="entry name" value="Znf_B-box"/>
</dbReference>
<evidence type="ECO:0000259" key="9">
    <source>
        <dbReference type="PROSITE" id="PS50119"/>
    </source>
</evidence>
<dbReference type="InterPro" id="IPR051051">
    <property type="entry name" value="E3_ubiq-ligase_TRIM/RNF"/>
</dbReference>
<dbReference type="InterPro" id="IPR017907">
    <property type="entry name" value="Znf_RING_CS"/>
</dbReference>
<keyword evidence="5" id="KW-0391">Immunity</keyword>
<evidence type="ECO:0000256" key="4">
    <source>
        <dbReference type="ARBA" id="ARBA00022833"/>
    </source>
</evidence>
<dbReference type="GO" id="GO:0005737">
    <property type="term" value="C:cytoplasm"/>
    <property type="evidence" value="ECO:0007669"/>
    <property type="project" value="UniProtKB-ARBA"/>
</dbReference>